<dbReference type="AlphaFoldDB" id="A0A813K7W9"/>
<dbReference type="EMBL" id="CAJNNW010029238">
    <property type="protein sequence ID" value="CAE8699600.1"/>
    <property type="molecule type" value="Genomic_DNA"/>
</dbReference>
<comment type="caution">
    <text evidence="3">The sequence shown here is derived from an EMBL/GenBank/DDBJ whole genome shotgun (WGS) entry which is preliminary data.</text>
</comment>
<keyword evidence="1" id="KW-0812">Transmembrane</keyword>
<dbReference type="Proteomes" id="UP000626109">
    <property type="component" value="Unassembled WGS sequence"/>
</dbReference>
<organism evidence="3 4">
    <name type="scientific">Polarella glacialis</name>
    <name type="common">Dinoflagellate</name>
    <dbReference type="NCBI Taxonomy" id="89957"/>
    <lineage>
        <taxon>Eukaryota</taxon>
        <taxon>Sar</taxon>
        <taxon>Alveolata</taxon>
        <taxon>Dinophyceae</taxon>
        <taxon>Suessiales</taxon>
        <taxon>Suessiaceae</taxon>
        <taxon>Polarella</taxon>
    </lineage>
</organism>
<dbReference type="EMBL" id="CAJNNW010024255">
    <property type="protein sequence ID" value="CAE8671926.1"/>
    <property type="molecule type" value="Genomic_DNA"/>
</dbReference>
<reference evidence="3" key="1">
    <citation type="submission" date="2021-02" db="EMBL/GenBank/DDBJ databases">
        <authorList>
            <person name="Dougan E. K."/>
            <person name="Rhodes N."/>
            <person name="Thang M."/>
            <person name="Chan C."/>
        </authorList>
    </citation>
    <scope>NUCLEOTIDE SEQUENCE</scope>
</reference>
<name>A0A813K7W9_POLGL</name>
<proteinExistence type="predicted"/>
<evidence type="ECO:0000313" key="2">
    <source>
        <dbReference type="EMBL" id="CAE8671926.1"/>
    </source>
</evidence>
<keyword evidence="1" id="KW-1133">Transmembrane helix</keyword>
<gene>
    <name evidence="2" type="ORF">PGLA2088_LOCUS17825</name>
    <name evidence="3" type="ORF">PGLA2088_LOCUS31232</name>
</gene>
<evidence type="ECO:0000313" key="4">
    <source>
        <dbReference type="Proteomes" id="UP000626109"/>
    </source>
</evidence>
<accession>A0A813K7W9</accession>
<feature type="transmembrane region" description="Helical" evidence="1">
    <location>
        <begin position="75"/>
        <end position="94"/>
    </location>
</feature>
<keyword evidence="1" id="KW-0472">Membrane</keyword>
<evidence type="ECO:0000256" key="1">
    <source>
        <dbReference type="SAM" id="Phobius"/>
    </source>
</evidence>
<sequence length="99" mass="11194">MRLPLEEKVLGELVDLISTNKGWVSFGEFQSGKCSSWPLIHKSCDSLESSFVIESSGCTNIILLRQRHEQTCRKNILAVVFLFYLTSSCFQSVLECSFP</sequence>
<evidence type="ECO:0000313" key="3">
    <source>
        <dbReference type="EMBL" id="CAE8699600.1"/>
    </source>
</evidence>
<protein>
    <submittedName>
        <fullName evidence="3">Uncharacterized protein</fullName>
    </submittedName>
</protein>